<reference evidence="5" key="2">
    <citation type="submission" date="2015-01" db="EMBL/GenBank/DDBJ databases">
        <title>Evolutionary Origins and Diversification of the Mycorrhizal Mutualists.</title>
        <authorList>
            <consortium name="DOE Joint Genome Institute"/>
            <consortium name="Mycorrhizal Genomics Consortium"/>
            <person name="Kohler A."/>
            <person name="Kuo A."/>
            <person name="Nagy L.G."/>
            <person name="Floudas D."/>
            <person name="Copeland A."/>
            <person name="Barry K.W."/>
            <person name="Cichocki N."/>
            <person name="Veneault-Fourrey C."/>
            <person name="LaButti K."/>
            <person name="Lindquist E.A."/>
            <person name="Lipzen A."/>
            <person name="Lundell T."/>
            <person name="Morin E."/>
            <person name="Murat C."/>
            <person name="Riley R."/>
            <person name="Ohm R."/>
            <person name="Sun H."/>
            <person name="Tunlid A."/>
            <person name="Henrissat B."/>
            <person name="Grigoriev I.V."/>
            <person name="Hibbett D.S."/>
            <person name="Martin F."/>
        </authorList>
    </citation>
    <scope>NUCLEOTIDE SEQUENCE [LARGE SCALE GENOMIC DNA]</scope>
    <source>
        <strain evidence="5">MAFF 305830</strain>
    </source>
</reference>
<dbReference type="GO" id="GO:0016787">
    <property type="term" value="F:hydrolase activity"/>
    <property type="evidence" value="ECO:0007669"/>
    <property type="project" value="UniProtKB-KW"/>
</dbReference>
<dbReference type="HOGENOM" id="CLU_027551_4_2_1"/>
<evidence type="ECO:0000256" key="3">
    <source>
        <dbReference type="SAM" id="MobiDB-lite"/>
    </source>
</evidence>
<organism evidence="4 5">
    <name type="scientific">Serendipita vermifera MAFF 305830</name>
    <dbReference type="NCBI Taxonomy" id="933852"/>
    <lineage>
        <taxon>Eukaryota</taxon>
        <taxon>Fungi</taxon>
        <taxon>Dikarya</taxon>
        <taxon>Basidiomycota</taxon>
        <taxon>Agaricomycotina</taxon>
        <taxon>Agaricomycetes</taxon>
        <taxon>Sebacinales</taxon>
        <taxon>Serendipitaceae</taxon>
        <taxon>Serendipita</taxon>
    </lineage>
</organism>
<dbReference type="AlphaFoldDB" id="A0A0C2WYM0"/>
<evidence type="ECO:0000313" key="4">
    <source>
        <dbReference type="EMBL" id="KIM31163.1"/>
    </source>
</evidence>
<accession>A0A0C2WYM0</accession>
<name>A0A0C2WYM0_SERVB</name>
<evidence type="ECO:0000256" key="1">
    <source>
        <dbReference type="ARBA" id="ARBA00022729"/>
    </source>
</evidence>
<dbReference type="EMBL" id="KN824282">
    <property type="protein sequence ID" value="KIM31163.1"/>
    <property type="molecule type" value="Genomic_DNA"/>
</dbReference>
<dbReference type="InterPro" id="IPR029058">
    <property type="entry name" value="AB_hydrolase_fold"/>
</dbReference>
<dbReference type="Proteomes" id="UP000054097">
    <property type="component" value="Unassembled WGS sequence"/>
</dbReference>
<dbReference type="SUPFAM" id="SSF53474">
    <property type="entry name" value="alpha/beta-Hydrolases"/>
    <property type="match status" value="1"/>
</dbReference>
<evidence type="ECO:0000256" key="2">
    <source>
        <dbReference type="ARBA" id="ARBA00022801"/>
    </source>
</evidence>
<feature type="region of interest" description="Disordered" evidence="3">
    <location>
        <begin position="39"/>
        <end position="68"/>
    </location>
</feature>
<dbReference type="PANTHER" id="PTHR43037">
    <property type="entry name" value="UNNAMED PRODUCT-RELATED"/>
    <property type="match status" value="1"/>
</dbReference>
<dbReference type="OrthoDB" id="424610at2759"/>
<protein>
    <recommendedName>
        <fullName evidence="6">Carboxylic ester hydrolase</fullName>
    </recommendedName>
</protein>
<keyword evidence="2" id="KW-0378">Hydrolase</keyword>
<keyword evidence="1" id="KW-0732">Signal</keyword>
<keyword evidence="5" id="KW-1185">Reference proteome</keyword>
<reference evidence="4 5" key="1">
    <citation type="submission" date="2014-04" db="EMBL/GenBank/DDBJ databases">
        <authorList>
            <consortium name="DOE Joint Genome Institute"/>
            <person name="Kuo A."/>
            <person name="Zuccaro A."/>
            <person name="Kohler A."/>
            <person name="Nagy L.G."/>
            <person name="Floudas D."/>
            <person name="Copeland A."/>
            <person name="Barry K.W."/>
            <person name="Cichocki N."/>
            <person name="Veneault-Fourrey C."/>
            <person name="LaButti K."/>
            <person name="Lindquist E.A."/>
            <person name="Lipzen A."/>
            <person name="Lundell T."/>
            <person name="Morin E."/>
            <person name="Murat C."/>
            <person name="Sun H."/>
            <person name="Tunlid A."/>
            <person name="Henrissat B."/>
            <person name="Grigoriev I.V."/>
            <person name="Hibbett D.S."/>
            <person name="Martin F."/>
            <person name="Nordberg H.P."/>
            <person name="Cantor M.N."/>
            <person name="Hua S.X."/>
        </authorList>
    </citation>
    <scope>NUCLEOTIDE SEQUENCE [LARGE SCALE GENOMIC DNA]</scope>
    <source>
        <strain evidence="4 5">MAFF 305830</strain>
    </source>
</reference>
<evidence type="ECO:0000313" key="5">
    <source>
        <dbReference type="Proteomes" id="UP000054097"/>
    </source>
</evidence>
<gene>
    <name evidence="4" type="ORF">M408DRAFT_327452</name>
</gene>
<dbReference type="PANTHER" id="PTHR43037:SF5">
    <property type="entry name" value="FERULOYL ESTERASE"/>
    <property type="match status" value="1"/>
</dbReference>
<dbReference type="Gene3D" id="3.40.50.1820">
    <property type="entry name" value="alpha/beta hydrolase"/>
    <property type="match status" value="1"/>
</dbReference>
<dbReference type="InterPro" id="IPR050955">
    <property type="entry name" value="Plant_Biomass_Hydrol_Est"/>
</dbReference>
<proteinExistence type="predicted"/>
<sequence>MSIVPITAGPLSISEALRWSSLGRSCVHAIKNHRAQSSIAPGMALLHPTNRSELRPNRSQRRPSGRTSECNTHVIYSRRHFGISFRRMTTTPVVEHVQLPSNPAIVALLRRPDPIEEPSSVRAGGTVTSATLKVGNMRRDVHFYVPNKEFLSRRSLKGGSLPLLIAFHGSTEHGMLFRSSSSSYAYDQMALEHGCIVAYPDGYKGNWNDGRLGSNFPAVAENVDDIAFVSAIIEYCSQRFGTDQQKTLAIGYSNGGQFLLRMLYEPKAPVLAGIGTHCVTLPEQSNNKIRVAPSPKGRVPVVMVNSMNDPVSPYHGGLLVVVRLPSGKTLGDRGLHMSSMRTARVVARNWEMLGVSEEEDEPIAGATRQDWTCRGRPVVRLVSMIGEGHHVSVPGGSKMPLFLGPALETVHAPREVMRFFKRATQALS</sequence>
<evidence type="ECO:0008006" key="6">
    <source>
        <dbReference type="Google" id="ProtNLM"/>
    </source>
</evidence>
<dbReference type="STRING" id="933852.A0A0C2WYM0"/>